<dbReference type="InterPro" id="IPR043502">
    <property type="entry name" value="DNA/RNA_pol_sf"/>
</dbReference>
<evidence type="ECO:0000313" key="3">
    <source>
        <dbReference type="Proteomes" id="UP000225706"/>
    </source>
</evidence>
<protein>
    <submittedName>
        <fullName evidence="2">Retrovirus-related Pol polyprotein from type-1 retrotransposable element R2</fullName>
    </submittedName>
</protein>
<dbReference type="Pfam" id="PF00078">
    <property type="entry name" value="RVT_1"/>
    <property type="match status" value="1"/>
</dbReference>
<feature type="domain" description="Reverse transcriptase" evidence="1">
    <location>
        <begin position="1"/>
        <end position="223"/>
    </location>
</feature>
<organism evidence="2 3">
    <name type="scientific">Stylophora pistillata</name>
    <name type="common">Smooth cauliflower coral</name>
    <dbReference type="NCBI Taxonomy" id="50429"/>
    <lineage>
        <taxon>Eukaryota</taxon>
        <taxon>Metazoa</taxon>
        <taxon>Cnidaria</taxon>
        <taxon>Anthozoa</taxon>
        <taxon>Hexacorallia</taxon>
        <taxon>Scleractinia</taxon>
        <taxon>Astrocoeniina</taxon>
        <taxon>Pocilloporidae</taxon>
        <taxon>Stylophora</taxon>
    </lineage>
</organism>
<evidence type="ECO:0000313" key="2">
    <source>
        <dbReference type="EMBL" id="PFX18510.1"/>
    </source>
</evidence>
<dbReference type="PROSITE" id="PS50878">
    <property type="entry name" value="RT_POL"/>
    <property type="match status" value="1"/>
</dbReference>
<dbReference type="SUPFAM" id="SSF56672">
    <property type="entry name" value="DNA/RNA polymerases"/>
    <property type="match status" value="1"/>
</dbReference>
<proteinExistence type="predicted"/>
<reference evidence="3" key="1">
    <citation type="journal article" date="2017" name="bioRxiv">
        <title>Comparative analysis of the genomes of Stylophora pistillata and Acropora digitifera provides evidence for extensive differences between species of corals.</title>
        <authorList>
            <person name="Voolstra C.R."/>
            <person name="Li Y."/>
            <person name="Liew Y.J."/>
            <person name="Baumgarten S."/>
            <person name="Zoccola D."/>
            <person name="Flot J.-F."/>
            <person name="Tambutte S."/>
            <person name="Allemand D."/>
            <person name="Aranda M."/>
        </authorList>
    </citation>
    <scope>NUCLEOTIDE SEQUENCE [LARGE SCALE GENOMIC DNA]</scope>
</reference>
<accession>A0A2B4RPP8</accession>
<dbReference type="InterPro" id="IPR000477">
    <property type="entry name" value="RT_dom"/>
</dbReference>
<gene>
    <name evidence="2" type="primary">2</name>
    <name evidence="2" type="ORF">AWC38_SpisGene17116</name>
</gene>
<dbReference type="OrthoDB" id="5949407at2759"/>
<dbReference type="AlphaFoldDB" id="A0A2B4RPP8"/>
<name>A0A2B4RPP8_STYPI</name>
<dbReference type="PANTHER" id="PTHR35450:SF2">
    <property type="entry name" value="REVERSE TRANSCRIPTASE DOMAIN-CONTAINING PROTEIN"/>
    <property type="match status" value="1"/>
</dbReference>
<dbReference type="EMBL" id="LSMT01000407">
    <property type="protein sequence ID" value="PFX18510.1"/>
    <property type="molecule type" value="Genomic_DNA"/>
</dbReference>
<comment type="caution">
    <text evidence="2">The sequence shown here is derived from an EMBL/GenBank/DDBJ whole genome shotgun (WGS) entry which is preliminary data.</text>
</comment>
<dbReference type="Proteomes" id="UP000225706">
    <property type="component" value="Unassembled WGS sequence"/>
</dbReference>
<evidence type="ECO:0000259" key="1">
    <source>
        <dbReference type="PROSITE" id="PS50878"/>
    </source>
</evidence>
<keyword evidence="3" id="KW-1185">Reference proteome</keyword>
<dbReference type="PANTHER" id="PTHR35450">
    <property type="entry name" value="REVERSE TRANSCRIPTASE DOMAIN-CONTAINING PROTEIN"/>
    <property type="match status" value="1"/>
</dbReference>
<sequence>MEGAQRGAHAGCSGIVDNLLTDRKVTVDCHWRKRNLSMGWLDVKKAYDSIDHGWLEMMLMHRFPTWLCLAIQNLSRSWSTRIVTTTRKWREVSDTIRFRKGLPQGDALCPRLFTVCLNPIAWKISVSEGYRLSEPIESKVRDLLYIDELKIFASSESGLSCVMKSVKTALEDVGLQWNPKKCAVVHLKWRTPVTDSAGLKVDGNAKISSLEDGKQDKFLGVLESLKQEEKLALQSAAKEYLQRLSGIWSIPLSYFHRGGNKGGRGLHSTQTEYKETKVRAAVNLYQNRDPAMKMVRDFEEHAESVGRQALTKEVAAYAREYGLQLQLEYPDPVCVTEEGEVIPGKKVKNLLKRHRESRIREEIREQRWHGKLVMERERDEELSAERCFWWMGDWRTCPTLTIAGMFELYEQLLPTRFYTIHKTRVSDSSDSGCRLCGTAPEGIAHILSDCPCLHKPSTLQEMMPS</sequence>